<dbReference type="RefSeq" id="WP_246410284.1">
    <property type="nucleotide sequence ID" value="NZ_JACHIP010000023.1"/>
</dbReference>
<dbReference type="Proteomes" id="UP000540989">
    <property type="component" value="Unassembled WGS sequence"/>
</dbReference>
<keyword evidence="1" id="KW-0472">Membrane</keyword>
<dbReference type="AlphaFoldDB" id="A0A7W7ZJ92"/>
<dbReference type="Pfam" id="PF11181">
    <property type="entry name" value="YflT"/>
    <property type="match status" value="1"/>
</dbReference>
<evidence type="ECO:0000259" key="2">
    <source>
        <dbReference type="Pfam" id="PF11181"/>
    </source>
</evidence>
<dbReference type="PANTHER" id="PTHR36109:SF2">
    <property type="entry name" value="MEMBRANE PROTEIN"/>
    <property type="match status" value="1"/>
</dbReference>
<comment type="caution">
    <text evidence="3">The sequence shown here is derived from an EMBL/GenBank/DDBJ whole genome shotgun (WGS) entry which is preliminary data.</text>
</comment>
<gene>
    <name evidence="3" type="ORF">HDF16_005690</name>
</gene>
<keyword evidence="1" id="KW-0812">Transmembrane</keyword>
<evidence type="ECO:0000313" key="3">
    <source>
        <dbReference type="EMBL" id="MBB5060954.1"/>
    </source>
</evidence>
<proteinExistence type="predicted"/>
<reference evidence="3 4" key="1">
    <citation type="submission" date="2020-08" db="EMBL/GenBank/DDBJ databases">
        <title>Genomic Encyclopedia of Type Strains, Phase IV (KMG-V): Genome sequencing to study the core and pangenomes of soil and plant-associated prokaryotes.</title>
        <authorList>
            <person name="Whitman W."/>
        </authorList>
    </citation>
    <scope>NUCLEOTIDE SEQUENCE [LARGE SCALE GENOMIC DNA]</scope>
    <source>
        <strain evidence="3 4">M8UP14</strain>
    </source>
</reference>
<keyword evidence="4" id="KW-1185">Reference proteome</keyword>
<keyword evidence="1" id="KW-1133">Transmembrane helix</keyword>
<dbReference type="EMBL" id="JACHIP010000023">
    <property type="protein sequence ID" value="MBB5060954.1"/>
    <property type="molecule type" value="Genomic_DNA"/>
</dbReference>
<sequence>MTTTKGLFEVDSVVAIYDRHDEAERAIRTLQASGIDMRTLSVAARDPEMTEHVTGYYTAGDRMLHWGKLGAFWGALWGILFDSALFAIPGIGPVLLAGPLVAWIVAILEGAVVVGGLSALGAGLVSIGIPRQSVIEYETALRTNKFLLIVHGTRREVTKAKEIIGKTQPQFHTLHSERVFAN</sequence>
<name>A0A7W7ZJ92_9BACT</name>
<dbReference type="InterPro" id="IPR025889">
    <property type="entry name" value="GSP17M-like_dom"/>
</dbReference>
<feature type="transmembrane region" description="Helical" evidence="1">
    <location>
        <begin position="69"/>
        <end position="88"/>
    </location>
</feature>
<organism evidence="3 4">
    <name type="scientific">Granulicella aggregans</name>
    <dbReference type="NCBI Taxonomy" id="474949"/>
    <lineage>
        <taxon>Bacteria</taxon>
        <taxon>Pseudomonadati</taxon>
        <taxon>Acidobacteriota</taxon>
        <taxon>Terriglobia</taxon>
        <taxon>Terriglobales</taxon>
        <taxon>Acidobacteriaceae</taxon>
        <taxon>Granulicella</taxon>
    </lineage>
</organism>
<protein>
    <submittedName>
        <fullName evidence="3">Putative membrane protein</fullName>
    </submittedName>
</protein>
<evidence type="ECO:0000313" key="4">
    <source>
        <dbReference type="Proteomes" id="UP000540989"/>
    </source>
</evidence>
<dbReference type="InterPro" id="IPR052948">
    <property type="entry name" value="Low_temp-induced_all0457"/>
</dbReference>
<accession>A0A7W7ZJ92</accession>
<feature type="transmembrane region" description="Helical" evidence="1">
    <location>
        <begin position="100"/>
        <end position="125"/>
    </location>
</feature>
<feature type="domain" description="General stress protein 17M-like" evidence="2">
    <location>
        <begin position="13"/>
        <end position="80"/>
    </location>
</feature>
<dbReference type="PANTHER" id="PTHR36109">
    <property type="entry name" value="MEMBRANE PROTEIN-RELATED"/>
    <property type="match status" value="1"/>
</dbReference>
<evidence type="ECO:0000256" key="1">
    <source>
        <dbReference type="SAM" id="Phobius"/>
    </source>
</evidence>